<dbReference type="KEGG" id="trg:TRUGW13939_10430"/>
<dbReference type="OrthoDB" id="405906at2759"/>
<feature type="transmembrane region" description="Helical" evidence="1">
    <location>
        <begin position="202"/>
        <end position="224"/>
    </location>
</feature>
<protein>
    <recommendedName>
        <fullName evidence="2">DUF7703 domain-containing protein</fullName>
    </recommendedName>
</protein>
<feature type="transmembrane region" description="Helical" evidence="1">
    <location>
        <begin position="122"/>
        <end position="143"/>
    </location>
</feature>
<sequence>MDGPNDVPAGLIRGVQDSSLSVKVAIGVFLSIALYNATELMFLILLRFRRYHGLYFWSITISTFVGVIPFAIGSLLHFFAAGPLVLSLVLTVIGFYAMVPVQSLVLYSRLHLVFYHERILRAILYGIVTTAILFLIPTTVTMFGSAFVRSHSWNKSYQIAEKLQLTGFSVQELLISSLYIFQTIKLLRINPMQGRRRKNIMYELLALNLVVMLMDVSLLVMEYLNIYYMQVSFKALVYSVKLKMEFAVLGKLVSLADPSQHQDLDSGFSDYTT</sequence>
<keyword evidence="1" id="KW-1133">Transmembrane helix</keyword>
<feature type="transmembrane region" description="Helical" evidence="1">
    <location>
        <begin position="163"/>
        <end position="181"/>
    </location>
</feature>
<dbReference type="Pfam" id="PF24802">
    <property type="entry name" value="DUF7703"/>
    <property type="match status" value="1"/>
</dbReference>
<evidence type="ECO:0000259" key="2">
    <source>
        <dbReference type="Pfam" id="PF24802"/>
    </source>
</evidence>
<name>A0A7H8RBY6_TALRU</name>
<dbReference type="PANTHER" id="PTHR37013:SF5">
    <property type="entry name" value="INTEGRAL MEMBRANE PROTEIN"/>
    <property type="match status" value="1"/>
</dbReference>
<dbReference type="PANTHER" id="PTHR37013">
    <property type="entry name" value="INTEGRAL MEMBRANE PROTEIN (AFU_ORTHOLOGUE AFUA_1G05950)-RELATED"/>
    <property type="match status" value="1"/>
</dbReference>
<feature type="transmembrane region" description="Helical" evidence="1">
    <location>
        <begin position="78"/>
        <end position="101"/>
    </location>
</feature>
<organism evidence="3 4">
    <name type="scientific">Talaromyces rugulosus</name>
    <name type="common">Penicillium rugulosum</name>
    <dbReference type="NCBI Taxonomy" id="121627"/>
    <lineage>
        <taxon>Eukaryota</taxon>
        <taxon>Fungi</taxon>
        <taxon>Dikarya</taxon>
        <taxon>Ascomycota</taxon>
        <taxon>Pezizomycotina</taxon>
        <taxon>Eurotiomycetes</taxon>
        <taxon>Eurotiomycetidae</taxon>
        <taxon>Eurotiales</taxon>
        <taxon>Trichocomaceae</taxon>
        <taxon>Talaromyces</taxon>
        <taxon>Talaromyces sect. Islandici</taxon>
    </lineage>
</organism>
<evidence type="ECO:0000313" key="3">
    <source>
        <dbReference type="EMBL" id="QKX63261.1"/>
    </source>
</evidence>
<feature type="transmembrane region" description="Helical" evidence="1">
    <location>
        <begin position="20"/>
        <end position="46"/>
    </location>
</feature>
<gene>
    <name evidence="3" type="ORF">TRUGW13939_10430</name>
</gene>
<dbReference type="GeneID" id="55997910"/>
<proteinExistence type="predicted"/>
<keyword evidence="1" id="KW-0812">Transmembrane</keyword>
<dbReference type="AlphaFoldDB" id="A0A7H8RBY6"/>
<dbReference type="RefSeq" id="XP_035349435.1">
    <property type="nucleotide sequence ID" value="XM_035493542.1"/>
</dbReference>
<dbReference type="InterPro" id="IPR056120">
    <property type="entry name" value="DUF7703"/>
</dbReference>
<feature type="transmembrane region" description="Helical" evidence="1">
    <location>
        <begin position="53"/>
        <end position="72"/>
    </location>
</feature>
<dbReference type="Proteomes" id="UP000509510">
    <property type="component" value="Chromosome VI"/>
</dbReference>
<evidence type="ECO:0000256" key="1">
    <source>
        <dbReference type="SAM" id="Phobius"/>
    </source>
</evidence>
<dbReference type="EMBL" id="CP055903">
    <property type="protein sequence ID" value="QKX63261.1"/>
    <property type="molecule type" value="Genomic_DNA"/>
</dbReference>
<feature type="domain" description="DUF7703" evidence="2">
    <location>
        <begin position="26"/>
        <end position="256"/>
    </location>
</feature>
<reference evidence="4" key="1">
    <citation type="submission" date="2020-06" db="EMBL/GenBank/DDBJ databases">
        <title>A chromosome-scale genome assembly of Talaromyces rugulosus W13939.</title>
        <authorList>
            <person name="Wang B."/>
            <person name="Guo L."/>
            <person name="Ye K."/>
            <person name="Wang L."/>
        </authorList>
    </citation>
    <scope>NUCLEOTIDE SEQUENCE [LARGE SCALE GENOMIC DNA]</scope>
    <source>
        <strain evidence="4">W13939</strain>
    </source>
</reference>
<evidence type="ECO:0000313" key="4">
    <source>
        <dbReference type="Proteomes" id="UP000509510"/>
    </source>
</evidence>
<keyword evidence="4" id="KW-1185">Reference proteome</keyword>
<keyword evidence="1" id="KW-0472">Membrane</keyword>
<accession>A0A7H8RBY6</accession>